<accession>A0A5S3YTW9</accession>
<evidence type="ECO:0000256" key="2">
    <source>
        <dbReference type="ARBA" id="ARBA00022741"/>
    </source>
</evidence>
<keyword evidence="2" id="KW-0547">Nucleotide-binding</keyword>
<evidence type="ECO:0000256" key="9">
    <source>
        <dbReference type="ARBA" id="ARBA00023204"/>
    </source>
</evidence>
<keyword evidence="1" id="KW-0540">Nuclease</keyword>
<dbReference type="GO" id="GO:0005524">
    <property type="term" value="F:ATP binding"/>
    <property type="evidence" value="ECO:0007669"/>
    <property type="project" value="UniProtKB-KW"/>
</dbReference>
<dbReference type="InterPro" id="IPR013986">
    <property type="entry name" value="DExx_box_DNA_helicase_dom_sf"/>
</dbReference>
<organism evidence="10 11">
    <name type="scientific">Pseudoalteromonas ruthenica</name>
    <dbReference type="NCBI Taxonomy" id="151081"/>
    <lineage>
        <taxon>Bacteria</taxon>
        <taxon>Pseudomonadati</taxon>
        <taxon>Pseudomonadota</taxon>
        <taxon>Gammaproteobacteria</taxon>
        <taxon>Alteromonadales</taxon>
        <taxon>Pseudoalteromonadaceae</taxon>
        <taxon>Pseudoalteromonas</taxon>
    </lineage>
</organism>
<name>A0A5S3YTW9_9GAMM</name>
<evidence type="ECO:0000256" key="5">
    <source>
        <dbReference type="ARBA" id="ARBA00022806"/>
    </source>
</evidence>
<dbReference type="InterPro" id="IPR027417">
    <property type="entry name" value="P-loop_NTPase"/>
</dbReference>
<keyword evidence="6" id="KW-0269">Exonuclease</keyword>
<dbReference type="PANTHER" id="PTHR30591:SF1">
    <property type="entry name" value="RECBCD ENZYME SUBUNIT RECC"/>
    <property type="match status" value="1"/>
</dbReference>
<dbReference type="EMBL" id="PNCG01000236">
    <property type="protein sequence ID" value="TMP80075.1"/>
    <property type="molecule type" value="Genomic_DNA"/>
</dbReference>
<evidence type="ECO:0000256" key="3">
    <source>
        <dbReference type="ARBA" id="ARBA00022763"/>
    </source>
</evidence>
<dbReference type="AlphaFoldDB" id="A0A5S3YTW9"/>
<evidence type="ECO:0000256" key="8">
    <source>
        <dbReference type="ARBA" id="ARBA00023125"/>
    </source>
</evidence>
<dbReference type="Gene3D" id="3.40.50.10930">
    <property type="match status" value="1"/>
</dbReference>
<evidence type="ECO:0000313" key="11">
    <source>
        <dbReference type="Proteomes" id="UP000305874"/>
    </source>
</evidence>
<evidence type="ECO:0000256" key="6">
    <source>
        <dbReference type="ARBA" id="ARBA00022839"/>
    </source>
</evidence>
<dbReference type="GO" id="GO:0004386">
    <property type="term" value="F:helicase activity"/>
    <property type="evidence" value="ECO:0007669"/>
    <property type="project" value="UniProtKB-KW"/>
</dbReference>
<feature type="non-terminal residue" evidence="10">
    <location>
        <position position="82"/>
    </location>
</feature>
<dbReference type="GO" id="GO:0006310">
    <property type="term" value="P:DNA recombination"/>
    <property type="evidence" value="ECO:0007669"/>
    <property type="project" value="TreeGrafter"/>
</dbReference>
<dbReference type="PANTHER" id="PTHR30591">
    <property type="entry name" value="RECBCD ENZYME SUBUNIT RECC"/>
    <property type="match status" value="1"/>
</dbReference>
<evidence type="ECO:0000313" key="10">
    <source>
        <dbReference type="EMBL" id="TMP80075.1"/>
    </source>
</evidence>
<sequence length="82" mass="9425">SDLWRRLVIHTQNLHQSDYHRANMHTQLLKALADAKPSALPQRISIFGLSAMATSQLEIFQALSEKTSVLLFFFNPSEHYWG</sequence>
<feature type="non-terminal residue" evidence="10">
    <location>
        <position position="1"/>
    </location>
</feature>
<keyword evidence="3" id="KW-0227">DNA damage</keyword>
<dbReference type="Proteomes" id="UP000305874">
    <property type="component" value="Unassembled WGS sequence"/>
</dbReference>
<dbReference type="GO" id="GO:0140097">
    <property type="term" value="F:catalytic activity, acting on DNA"/>
    <property type="evidence" value="ECO:0007669"/>
    <property type="project" value="UniProtKB-ARBA"/>
</dbReference>
<comment type="caution">
    <text evidence="10">The sequence shown here is derived from an EMBL/GenBank/DDBJ whole genome shotgun (WGS) entry which is preliminary data.</text>
</comment>
<evidence type="ECO:0000256" key="4">
    <source>
        <dbReference type="ARBA" id="ARBA00022801"/>
    </source>
</evidence>
<dbReference type="RefSeq" id="WP_138549204.1">
    <property type="nucleotide sequence ID" value="NZ_PNCG01000236.1"/>
</dbReference>
<gene>
    <name evidence="10" type="ORF">CWC05_19850</name>
</gene>
<dbReference type="Pfam" id="PF04257">
    <property type="entry name" value="Exonuc_V_gamma"/>
    <property type="match status" value="1"/>
</dbReference>
<dbReference type="GO" id="GO:0006281">
    <property type="term" value="P:DNA repair"/>
    <property type="evidence" value="ECO:0007669"/>
    <property type="project" value="UniProtKB-KW"/>
</dbReference>
<keyword evidence="8" id="KW-0238">DNA-binding</keyword>
<dbReference type="SUPFAM" id="SSF52540">
    <property type="entry name" value="P-loop containing nucleoside triphosphate hydrolases"/>
    <property type="match status" value="1"/>
</dbReference>
<protein>
    <submittedName>
        <fullName evidence="10">Uncharacterized protein</fullName>
    </submittedName>
</protein>
<dbReference type="GO" id="GO:0004527">
    <property type="term" value="F:exonuclease activity"/>
    <property type="evidence" value="ECO:0007669"/>
    <property type="project" value="UniProtKB-KW"/>
</dbReference>
<keyword evidence="4" id="KW-0378">Hydrolase</keyword>
<proteinExistence type="predicted"/>
<keyword evidence="5" id="KW-0347">Helicase</keyword>
<evidence type="ECO:0000256" key="7">
    <source>
        <dbReference type="ARBA" id="ARBA00022840"/>
    </source>
</evidence>
<reference evidence="10 11" key="1">
    <citation type="submission" date="2017-12" db="EMBL/GenBank/DDBJ databases">
        <authorList>
            <person name="Paulsen S."/>
            <person name="Gram L.K."/>
        </authorList>
    </citation>
    <scope>NUCLEOTIDE SEQUENCE [LARGE SCALE GENOMIC DNA]</scope>
    <source>
        <strain evidence="10 11">S2897</strain>
    </source>
</reference>
<dbReference type="Gene3D" id="1.10.10.160">
    <property type="match status" value="1"/>
</dbReference>
<reference evidence="11" key="2">
    <citation type="submission" date="2019-06" db="EMBL/GenBank/DDBJ databases">
        <title>Co-occurence of chitin degradation, pigmentation and bioactivity in marine Pseudoalteromonas.</title>
        <authorList>
            <person name="Sonnenschein E.C."/>
            <person name="Bech P.K."/>
        </authorList>
    </citation>
    <scope>NUCLEOTIDE SEQUENCE [LARGE SCALE GENOMIC DNA]</scope>
    <source>
        <strain evidence="11">S2897</strain>
    </source>
</reference>
<evidence type="ECO:0000256" key="1">
    <source>
        <dbReference type="ARBA" id="ARBA00022722"/>
    </source>
</evidence>
<dbReference type="GO" id="GO:0003677">
    <property type="term" value="F:DNA binding"/>
    <property type="evidence" value="ECO:0007669"/>
    <property type="project" value="UniProtKB-KW"/>
</dbReference>
<keyword evidence="7" id="KW-0067">ATP-binding</keyword>
<keyword evidence="9" id="KW-0234">DNA repair</keyword>